<reference evidence="2" key="1">
    <citation type="journal article" date="2019" name="Int. J. Syst. Evol. Microbiol.">
        <title>The Global Catalogue of Microorganisms (GCM) 10K type strain sequencing project: providing services to taxonomists for standard genome sequencing and annotation.</title>
        <authorList>
            <consortium name="The Broad Institute Genomics Platform"/>
            <consortium name="The Broad Institute Genome Sequencing Center for Infectious Disease"/>
            <person name="Wu L."/>
            <person name="Ma J."/>
        </authorList>
    </citation>
    <scope>NUCLEOTIDE SEQUENCE [LARGE SCALE GENOMIC DNA]</scope>
    <source>
        <strain evidence="2">KCTC 52127</strain>
    </source>
</reference>
<evidence type="ECO:0000313" key="1">
    <source>
        <dbReference type="EMBL" id="MFD2567242.1"/>
    </source>
</evidence>
<accession>A0ABW5LS71</accession>
<dbReference type="InterPro" id="IPR015018">
    <property type="entry name" value="DUF1905"/>
</dbReference>
<gene>
    <name evidence="1" type="ORF">ACFSRZ_07655</name>
</gene>
<sequence>MKKYRFIQRIQKVASSHHYVHLDSKIVDEFEKKEKTRLLCVLDNTVSYSCQIKKQGDTYLIMISASNLKKLKKHVGDEVAFEICQHPNPLGVDVPEVLEVFLEQDPEAKAIYDTFTDGKKRTLIFQIIRVKNIDKQIQRITDFLTQEKIKQLQKRFS</sequence>
<protein>
    <submittedName>
        <fullName evidence="1">YdeI/OmpD-associated family protein</fullName>
    </submittedName>
</protein>
<dbReference type="Pfam" id="PF13376">
    <property type="entry name" value="OmdA"/>
    <property type="match status" value="1"/>
</dbReference>
<organism evidence="1 2">
    <name type="scientific">Pseudotenacibaculum haliotis</name>
    <dbReference type="NCBI Taxonomy" id="1862138"/>
    <lineage>
        <taxon>Bacteria</taxon>
        <taxon>Pseudomonadati</taxon>
        <taxon>Bacteroidota</taxon>
        <taxon>Flavobacteriia</taxon>
        <taxon>Flavobacteriales</taxon>
        <taxon>Flavobacteriaceae</taxon>
        <taxon>Pseudotenacibaculum</taxon>
    </lineage>
</organism>
<dbReference type="EMBL" id="JBHULH010000003">
    <property type="protein sequence ID" value="MFD2567242.1"/>
    <property type="molecule type" value="Genomic_DNA"/>
</dbReference>
<dbReference type="Proteomes" id="UP001597508">
    <property type="component" value="Unassembled WGS sequence"/>
</dbReference>
<evidence type="ECO:0000313" key="2">
    <source>
        <dbReference type="Proteomes" id="UP001597508"/>
    </source>
</evidence>
<name>A0ABW5LS71_9FLAO</name>
<proteinExistence type="predicted"/>
<dbReference type="RefSeq" id="WP_379665950.1">
    <property type="nucleotide sequence ID" value="NZ_JBHULH010000003.1"/>
</dbReference>
<keyword evidence="2" id="KW-1185">Reference proteome</keyword>
<dbReference type="Gene3D" id="2.40.30.100">
    <property type="entry name" value="AF2212/PG0164-like"/>
    <property type="match status" value="1"/>
</dbReference>
<comment type="caution">
    <text evidence="1">The sequence shown here is derived from an EMBL/GenBank/DDBJ whole genome shotgun (WGS) entry which is preliminary data.</text>
</comment>
<dbReference type="InterPro" id="IPR037079">
    <property type="entry name" value="AF2212/PG0164-like_sf"/>
</dbReference>
<dbReference type="Pfam" id="PF08922">
    <property type="entry name" value="DUF1905"/>
    <property type="match status" value="1"/>
</dbReference>